<dbReference type="SUPFAM" id="SSF52540">
    <property type="entry name" value="P-loop containing nucleoside triphosphate hydrolases"/>
    <property type="match status" value="1"/>
</dbReference>
<dbReference type="InterPro" id="IPR006001">
    <property type="entry name" value="Therm_gnt_kin"/>
</dbReference>
<dbReference type="GO" id="GO:0019521">
    <property type="term" value="P:D-gluconate metabolic process"/>
    <property type="evidence" value="ECO:0007669"/>
    <property type="project" value="UniProtKB-KW"/>
</dbReference>
<dbReference type="NCBIfam" id="TIGR01313">
    <property type="entry name" value="therm_gnt_kin"/>
    <property type="match status" value="1"/>
</dbReference>
<evidence type="ECO:0000256" key="3">
    <source>
        <dbReference type="ARBA" id="ARBA00012054"/>
    </source>
</evidence>
<dbReference type="EMBL" id="FOYR01000004">
    <property type="protein sequence ID" value="SFR72417.1"/>
    <property type="molecule type" value="Genomic_DNA"/>
</dbReference>
<evidence type="ECO:0000256" key="5">
    <source>
        <dbReference type="ARBA" id="ARBA00022741"/>
    </source>
</evidence>
<evidence type="ECO:0000256" key="8">
    <source>
        <dbReference type="ARBA" id="ARBA00023064"/>
    </source>
</evidence>
<keyword evidence="4 10" id="KW-0808">Transferase</keyword>
<evidence type="ECO:0000256" key="4">
    <source>
        <dbReference type="ARBA" id="ARBA00022679"/>
    </source>
</evidence>
<dbReference type="EC" id="2.7.1.12" evidence="3 10"/>
<evidence type="ECO:0000313" key="11">
    <source>
        <dbReference type="EMBL" id="SFR72417.1"/>
    </source>
</evidence>
<dbReference type="GO" id="GO:0005737">
    <property type="term" value="C:cytoplasm"/>
    <property type="evidence" value="ECO:0007669"/>
    <property type="project" value="TreeGrafter"/>
</dbReference>
<comment type="similarity">
    <text evidence="2 10">Belongs to the gluconokinase GntK/GntV family.</text>
</comment>
<evidence type="ECO:0000256" key="1">
    <source>
        <dbReference type="ARBA" id="ARBA00004761"/>
    </source>
</evidence>
<evidence type="ECO:0000256" key="7">
    <source>
        <dbReference type="ARBA" id="ARBA00022840"/>
    </source>
</evidence>
<organism evidence="11 12">
    <name type="scientific">Microbacterium azadirachtae</name>
    <dbReference type="NCBI Taxonomy" id="582680"/>
    <lineage>
        <taxon>Bacteria</taxon>
        <taxon>Bacillati</taxon>
        <taxon>Actinomycetota</taxon>
        <taxon>Actinomycetes</taxon>
        <taxon>Micrococcales</taxon>
        <taxon>Microbacteriaceae</taxon>
        <taxon>Microbacterium</taxon>
    </lineage>
</organism>
<dbReference type="FunFam" id="3.40.50.300:FF:000522">
    <property type="entry name" value="Gluconokinase"/>
    <property type="match status" value="1"/>
</dbReference>
<dbReference type="PANTHER" id="PTHR43442:SF3">
    <property type="entry name" value="GLUCONOKINASE-RELATED"/>
    <property type="match status" value="1"/>
</dbReference>
<evidence type="ECO:0000256" key="10">
    <source>
        <dbReference type="RuleBase" id="RU363066"/>
    </source>
</evidence>
<accession>A0A1I6J0C8</accession>
<dbReference type="GO" id="GO:0005524">
    <property type="term" value="F:ATP binding"/>
    <property type="evidence" value="ECO:0007669"/>
    <property type="project" value="UniProtKB-KW"/>
</dbReference>
<proteinExistence type="inferred from homology"/>
<dbReference type="PANTHER" id="PTHR43442">
    <property type="entry name" value="GLUCONOKINASE-RELATED"/>
    <property type="match status" value="1"/>
</dbReference>
<gene>
    <name evidence="11" type="ORF">SAMN04488591_3182</name>
</gene>
<keyword evidence="8" id="KW-0311">Gluconate utilization</keyword>
<sequence length="177" mass="19231">MTTQKTPPWILVVMGVSGSGKSTLAGLLAGRLGWPLQEGDDLHPAANVAKMEAGIPLTDEDRWPWLALIRDWISARIDAGESAIVTCSALRRSYREILALPGVEFVHLEGTRHDLAERLGRRLGHFMPASLLDSQLETLEPLGPDEAGFLVDAALPAQEAVQQVLDWLDVHGTPTGR</sequence>
<name>A0A1I6J0C8_9MICO</name>
<comment type="pathway">
    <text evidence="1">Carbohydrate acid metabolism.</text>
</comment>
<evidence type="ECO:0000256" key="2">
    <source>
        <dbReference type="ARBA" id="ARBA00008420"/>
    </source>
</evidence>
<protein>
    <recommendedName>
        <fullName evidence="3 10">Gluconokinase</fullName>
        <ecNumber evidence="3 10">2.7.1.12</ecNumber>
    </recommendedName>
</protein>
<evidence type="ECO:0000256" key="6">
    <source>
        <dbReference type="ARBA" id="ARBA00022777"/>
    </source>
</evidence>
<comment type="catalytic activity">
    <reaction evidence="9 10">
        <text>D-gluconate + ATP = 6-phospho-D-gluconate + ADP + H(+)</text>
        <dbReference type="Rhea" id="RHEA:19433"/>
        <dbReference type="ChEBI" id="CHEBI:15378"/>
        <dbReference type="ChEBI" id="CHEBI:18391"/>
        <dbReference type="ChEBI" id="CHEBI:30616"/>
        <dbReference type="ChEBI" id="CHEBI:58759"/>
        <dbReference type="ChEBI" id="CHEBI:456216"/>
        <dbReference type="EC" id="2.7.1.12"/>
    </reaction>
</comment>
<dbReference type="InterPro" id="IPR027417">
    <property type="entry name" value="P-loop_NTPase"/>
</dbReference>
<dbReference type="AlphaFoldDB" id="A0A1I6J0C8"/>
<reference evidence="12" key="1">
    <citation type="submission" date="2016-10" db="EMBL/GenBank/DDBJ databases">
        <authorList>
            <person name="Varghese N."/>
            <person name="Submissions S."/>
        </authorList>
    </citation>
    <scope>NUCLEOTIDE SEQUENCE [LARGE SCALE GENOMIC DNA]</scope>
    <source>
        <strain evidence="12">CL127</strain>
    </source>
</reference>
<dbReference type="RefSeq" id="WP_091741490.1">
    <property type="nucleotide sequence ID" value="NZ_FOYR01000004.1"/>
</dbReference>
<evidence type="ECO:0000313" key="12">
    <source>
        <dbReference type="Proteomes" id="UP000198877"/>
    </source>
</evidence>
<dbReference type="GO" id="GO:0046316">
    <property type="term" value="F:gluconokinase activity"/>
    <property type="evidence" value="ECO:0007669"/>
    <property type="project" value="UniProtKB-EC"/>
</dbReference>
<dbReference type="CDD" id="cd02021">
    <property type="entry name" value="GntK"/>
    <property type="match status" value="1"/>
</dbReference>
<keyword evidence="5 10" id="KW-0547">Nucleotide-binding</keyword>
<evidence type="ECO:0000256" key="9">
    <source>
        <dbReference type="ARBA" id="ARBA00048090"/>
    </source>
</evidence>
<dbReference type="Proteomes" id="UP000198877">
    <property type="component" value="Unassembled WGS sequence"/>
</dbReference>
<dbReference type="Gene3D" id="3.40.50.300">
    <property type="entry name" value="P-loop containing nucleotide triphosphate hydrolases"/>
    <property type="match status" value="1"/>
</dbReference>
<keyword evidence="7 10" id="KW-0067">ATP-binding</keyword>
<keyword evidence="6 10" id="KW-0418">Kinase</keyword>